<keyword evidence="2" id="KW-1185">Reference proteome</keyword>
<name>A0A0C3B751_PILCF</name>
<organism evidence="1 2">
    <name type="scientific">Piloderma croceum (strain F 1598)</name>
    <dbReference type="NCBI Taxonomy" id="765440"/>
    <lineage>
        <taxon>Eukaryota</taxon>
        <taxon>Fungi</taxon>
        <taxon>Dikarya</taxon>
        <taxon>Basidiomycota</taxon>
        <taxon>Agaricomycotina</taxon>
        <taxon>Agaricomycetes</taxon>
        <taxon>Agaricomycetidae</taxon>
        <taxon>Atheliales</taxon>
        <taxon>Atheliaceae</taxon>
        <taxon>Piloderma</taxon>
    </lineage>
</organism>
<reference evidence="2" key="2">
    <citation type="submission" date="2015-01" db="EMBL/GenBank/DDBJ databases">
        <title>Evolutionary Origins and Diversification of the Mycorrhizal Mutualists.</title>
        <authorList>
            <consortium name="DOE Joint Genome Institute"/>
            <consortium name="Mycorrhizal Genomics Consortium"/>
            <person name="Kohler A."/>
            <person name="Kuo A."/>
            <person name="Nagy L.G."/>
            <person name="Floudas D."/>
            <person name="Copeland A."/>
            <person name="Barry K.W."/>
            <person name="Cichocki N."/>
            <person name="Veneault-Fourrey C."/>
            <person name="LaButti K."/>
            <person name="Lindquist E.A."/>
            <person name="Lipzen A."/>
            <person name="Lundell T."/>
            <person name="Morin E."/>
            <person name="Murat C."/>
            <person name="Riley R."/>
            <person name="Ohm R."/>
            <person name="Sun H."/>
            <person name="Tunlid A."/>
            <person name="Henrissat B."/>
            <person name="Grigoriev I.V."/>
            <person name="Hibbett D.S."/>
            <person name="Martin F."/>
        </authorList>
    </citation>
    <scope>NUCLEOTIDE SEQUENCE [LARGE SCALE GENOMIC DNA]</scope>
    <source>
        <strain evidence="2">F 1598</strain>
    </source>
</reference>
<dbReference type="EMBL" id="KN832996">
    <property type="protein sequence ID" value="KIM82083.1"/>
    <property type="molecule type" value="Genomic_DNA"/>
</dbReference>
<dbReference type="SUPFAM" id="SSF52540">
    <property type="entry name" value="P-loop containing nucleoside triphosphate hydrolases"/>
    <property type="match status" value="1"/>
</dbReference>
<accession>A0A0C3B751</accession>
<gene>
    <name evidence="1" type="ORF">PILCRDRAFT_484362</name>
</gene>
<sequence length="320" mass="36176">MVDACWPNYMDASGNFQLSLGTKYSDPSRPIELPFPSTNTVPSRFAISGNGSFLFLGREKFADVWDMWLRVSADIRHRRAIYIYGTGGYGRSHILAALACLLVRNHQRVVYIPDCRAMLSRPLVYLRNAFLFAFADPQSEYRKGIWECQHVEALGDFCEKYEYEGGRLCFIMDQLNALDPEPKGQDNVTDKQKSAIGSLLQRMAAGHVEITSASANHKTAKHMERKDTGEQKIALLGGMTKAEMSHWWSRNAKDFAAFGDDDKLRVEDLTGCIPLLLEPFLGNSGMNLDALEPRIWNKDVLDLLYHFDRPFSHASRATVN</sequence>
<dbReference type="STRING" id="765440.A0A0C3B751"/>
<evidence type="ECO:0000313" key="1">
    <source>
        <dbReference type="EMBL" id="KIM82083.1"/>
    </source>
</evidence>
<dbReference type="HOGENOM" id="CLU_866392_0_0_1"/>
<protein>
    <recommendedName>
        <fullName evidence="3">Chromosomal replication initiator protein DnaA domain-containing protein</fullName>
    </recommendedName>
</protein>
<dbReference type="Gene3D" id="3.40.50.300">
    <property type="entry name" value="P-loop containing nucleotide triphosphate hydrolases"/>
    <property type="match status" value="1"/>
</dbReference>
<evidence type="ECO:0000313" key="2">
    <source>
        <dbReference type="Proteomes" id="UP000054166"/>
    </source>
</evidence>
<evidence type="ECO:0008006" key="3">
    <source>
        <dbReference type="Google" id="ProtNLM"/>
    </source>
</evidence>
<dbReference type="OrthoDB" id="3171351at2759"/>
<dbReference type="InParanoid" id="A0A0C3B751"/>
<proteinExistence type="predicted"/>
<dbReference type="InterPro" id="IPR027417">
    <property type="entry name" value="P-loop_NTPase"/>
</dbReference>
<reference evidence="1 2" key="1">
    <citation type="submission" date="2014-04" db="EMBL/GenBank/DDBJ databases">
        <authorList>
            <consortium name="DOE Joint Genome Institute"/>
            <person name="Kuo A."/>
            <person name="Tarkka M."/>
            <person name="Buscot F."/>
            <person name="Kohler A."/>
            <person name="Nagy L.G."/>
            <person name="Floudas D."/>
            <person name="Copeland A."/>
            <person name="Barry K.W."/>
            <person name="Cichocki N."/>
            <person name="Veneault-Fourrey C."/>
            <person name="LaButti K."/>
            <person name="Lindquist E.A."/>
            <person name="Lipzen A."/>
            <person name="Lundell T."/>
            <person name="Morin E."/>
            <person name="Murat C."/>
            <person name="Sun H."/>
            <person name="Tunlid A."/>
            <person name="Henrissat B."/>
            <person name="Grigoriev I.V."/>
            <person name="Hibbett D.S."/>
            <person name="Martin F."/>
            <person name="Nordberg H.P."/>
            <person name="Cantor M.N."/>
            <person name="Hua S.X."/>
        </authorList>
    </citation>
    <scope>NUCLEOTIDE SEQUENCE [LARGE SCALE GENOMIC DNA]</scope>
    <source>
        <strain evidence="1 2">F 1598</strain>
    </source>
</reference>
<dbReference type="Proteomes" id="UP000054166">
    <property type="component" value="Unassembled WGS sequence"/>
</dbReference>
<dbReference type="AlphaFoldDB" id="A0A0C3B751"/>